<protein>
    <submittedName>
        <fullName evidence="1">Uncharacterized protein</fullName>
    </submittedName>
</protein>
<evidence type="ECO:0000313" key="2">
    <source>
        <dbReference type="Proteomes" id="UP001501480"/>
    </source>
</evidence>
<accession>A0ABP5HPX4</accession>
<evidence type="ECO:0000313" key="1">
    <source>
        <dbReference type="EMBL" id="GAA2083848.1"/>
    </source>
</evidence>
<keyword evidence="2" id="KW-1185">Reference proteome</keyword>
<comment type="caution">
    <text evidence="1">The sequence shown here is derived from an EMBL/GenBank/DDBJ whole genome shotgun (WGS) entry which is preliminary data.</text>
</comment>
<sequence length="130" mass="14557">MDPDGLRRFITGLLGEARQTYDLRAMRIADGVSLDIRTRPPLSVRGADERTARLQIVGAATVRIVLDGRFESDEVCDDPQGWADILEEFLGFARAYLADDGDWRSVRPGFGVHEALAFDSREESRLFTRG</sequence>
<reference evidence="2" key="1">
    <citation type="journal article" date="2019" name="Int. J. Syst. Evol. Microbiol.">
        <title>The Global Catalogue of Microorganisms (GCM) 10K type strain sequencing project: providing services to taxonomists for standard genome sequencing and annotation.</title>
        <authorList>
            <consortium name="The Broad Institute Genomics Platform"/>
            <consortium name="The Broad Institute Genome Sequencing Center for Infectious Disease"/>
            <person name="Wu L."/>
            <person name="Ma J."/>
        </authorList>
    </citation>
    <scope>NUCLEOTIDE SEQUENCE [LARGE SCALE GENOMIC DNA]</scope>
    <source>
        <strain evidence="2">JCM 15749</strain>
    </source>
</reference>
<dbReference type="EMBL" id="BAAAPY010000011">
    <property type="protein sequence ID" value="GAA2083848.1"/>
    <property type="molecule type" value="Genomic_DNA"/>
</dbReference>
<gene>
    <name evidence="1" type="ORF">GCM10009821_26340</name>
</gene>
<proteinExistence type="predicted"/>
<dbReference type="Proteomes" id="UP001501480">
    <property type="component" value="Unassembled WGS sequence"/>
</dbReference>
<name>A0ABP5HPX4_9ACTN</name>
<organism evidence="1 2">
    <name type="scientific">Aeromicrobium halocynthiae</name>
    <dbReference type="NCBI Taxonomy" id="560557"/>
    <lineage>
        <taxon>Bacteria</taxon>
        <taxon>Bacillati</taxon>
        <taxon>Actinomycetota</taxon>
        <taxon>Actinomycetes</taxon>
        <taxon>Propionibacteriales</taxon>
        <taxon>Nocardioidaceae</taxon>
        <taxon>Aeromicrobium</taxon>
    </lineage>
</organism>